<dbReference type="GO" id="GO:0016787">
    <property type="term" value="F:hydrolase activity"/>
    <property type="evidence" value="ECO:0007669"/>
    <property type="project" value="UniProtKB-KW"/>
</dbReference>
<dbReference type="GeneID" id="25301818"/>
<evidence type="ECO:0000256" key="3">
    <source>
        <dbReference type="ARBA" id="ARBA00022723"/>
    </source>
</evidence>
<evidence type="ECO:0000256" key="6">
    <source>
        <dbReference type="SAM" id="SignalP"/>
    </source>
</evidence>
<keyword evidence="5" id="KW-0862">Zinc</keyword>
<reference evidence="8 9" key="1">
    <citation type="submission" date="2015-01" db="EMBL/GenBank/DDBJ databases">
        <title>The Genome Sequence of Fonsecaea pedrosoi CBS 271.37.</title>
        <authorList>
            <consortium name="The Broad Institute Genomics Platform"/>
            <person name="Cuomo C."/>
            <person name="de Hoog S."/>
            <person name="Gorbushina A."/>
            <person name="Stielow B."/>
            <person name="Teixiera M."/>
            <person name="Abouelleil A."/>
            <person name="Chapman S.B."/>
            <person name="Priest M."/>
            <person name="Young S.K."/>
            <person name="Wortman J."/>
            <person name="Nusbaum C."/>
            <person name="Birren B."/>
        </authorList>
    </citation>
    <scope>NUCLEOTIDE SEQUENCE [LARGE SCALE GENOMIC DNA]</scope>
    <source>
        <strain evidence="8 9">CBS 271.37</strain>
    </source>
</reference>
<dbReference type="CDD" id="cd05652">
    <property type="entry name" value="M20_ArgE_DapE-like_fungal"/>
    <property type="match status" value="1"/>
</dbReference>
<dbReference type="HOGENOM" id="CLU_021802_3_0_1"/>
<dbReference type="Proteomes" id="UP000053029">
    <property type="component" value="Unassembled WGS sequence"/>
</dbReference>
<dbReference type="PROSITE" id="PS00758">
    <property type="entry name" value="ARGE_DAPE_CPG2_1"/>
    <property type="match status" value="1"/>
</dbReference>
<dbReference type="InterPro" id="IPR036264">
    <property type="entry name" value="Bact_exopeptidase_dim_dom"/>
</dbReference>
<evidence type="ECO:0000256" key="5">
    <source>
        <dbReference type="ARBA" id="ARBA00022833"/>
    </source>
</evidence>
<evidence type="ECO:0000256" key="4">
    <source>
        <dbReference type="ARBA" id="ARBA00022801"/>
    </source>
</evidence>
<feature type="domain" description="Peptidase M20 dimerisation" evidence="7">
    <location>
        <begin position="267"/>
        <end position="378"/>
    </location>
</feature>
<sequence length="463" mass="49365">MKLVQRFALALLPVYALHSHALVAPVQDQQHAIQQPSLALGGHTLDHGELSDVIAASPLLSLHRAICEVESISDNEAAVGKLLVSILEAHNFTVLTQSVPPPSALGSTSSSSSTKERFNIYAYPDVAQYGRSAASAGAERSLPKVLLTSHIDTVPPHIPYSLSIPKKGDDSGFTTSFSRKDILISGRGTVDDKACVAVQIQAALDLLADTAISTTVSPSDLALLFVVGEENRGDGMRHFSSSKLYKDTRNDYKAILFGEPTEGKLATGHKGIEMLSLRARGKAAHSGYPWLGRSANSMILPALVALDRLGDTPEEEGGLPRSDKYGKSTVNVGFMQGGVAGNVVPEFAMADVTFRLAGGTVPDVRRIVTDAVRKADPEGLLELQFSQGYGPIPLDADVDGFETITVNYGTDVPNLDVEEGVKKYLYGPGSILVAHGRDEGLTVGDMEEALEGYKRLVTHALRL</sequence>
<dbReference type="Gene3D" id="3.40.630.10">
    <property type="entry name" value="Zn peptidases"/>
    <property type="match status" value="1"/>
</dbReference>
<dbReference type="AlphaFoldDB" id="A0A0D2GWV0"/>
<evidence type="ECO:0000256" key="1">
    <source>
        <dbReference type="ARBA" id="ARBA00001947"/>
    </source>
</evidence>
<dbReference type="STRING" id="1442368.A0A0D2GWV0"/>
<keyword evidence="9" id="KW-1185">Reference proteome</keyword>
<comment type="similarity">
    <text evidence="2">Belongs to the peptidase M20A family.</text>
</comment>
<dbReference type="InterPro" id="IPR001261">
    <property type="entry name" value="ArgE/DapE_CS"/>
</dbReference>
<feature type="signal peptide" evidence="6">
    <location>
        <begin position="1"/>
        <end position="16"/>
    </location>
</feature>
<name>A0A0D2GWV0_9EURO</name>
<dbReference type="Pfam" id="PF07687">
    <property type="entry name" value="M20_dimer"/>
    <property type="match status" value="1"/>
</dbReference>
<accession>A0A0D2GWV0</accession>
<dbReference type="InterPro" id="IPR050072">
    <property type="entry name" value="Peptidase_M20A"/>
</dbReference>
<comment type="cofactor">
    <cofactor evidence="1">
        <name>Zn(2+)</name>
        <dbReference type="ChEBI" id="CHEBI:29105"/>
    </cofactor>
</comment>
<dbReference type="SUPFAM" id="SSF55031">
    <property type="entry name" value="Bacterial exopeptidase dimerisation domain"/>
    <property type="match status" value="1"/>
</dbReference>
<gene>
    <name evidence="8" type="ORF">Z517_02328</name>
</gene>
<dbReference type="RefSeq" id="XP_013286893.1">
    <property type="nucleotide sequence ID" value="XM_013431439.1"/>
</dbReference>
<keyword evidence="6" id="KW-0732">Signal</keyword>
<keyword evidence="3" id="KW-0479">Metal-binding</keyword>
<proteinExistence type="inferred from homology"/>
<dbReference type="PANTHER" id="PTHR43808">
    <property type="entry name" value="ACETYLORNITHINE DEACETYLASE"/>
    <property type="match status" value="1"/>
</dbReference>
<organism evidence="8 9">
    <name type="scientific">Fonsecaea pedrosoi CBS 271.37</name>
    <dbReference type="NCBI Taxonomy" id="1442368"/>
    <lineage>
        <taxon>Eukaryota</taxon>
        <taxon>Fungi</taxon>
        <taxon>Dikarya</taxon>
        <taxon>Ascomycota</taxon>
        <taxon>Pezizomycotina</taxon>
        <taxon>Eurotiomycetes</taxon>
        <taxon>Chaetothyriomycetidae</taxon>
        <taxon>Chaetothyriales</taxon>
        <taxon>Herpotrichiellaceae</taxon>
        <taxon>Fonsecaea</taxon>
    </lineage>
</organism>
<evidence type="ECO:0000256" key="2">
    <source>
        <dbReference type="ARBA" id="ARBA00006247"/>
    </source>
</evidence>
<dbReference type="PANTHER" id="PTHR43808:SF8">
    <property type="entry name" value="PEPTIDASE M20 DIMERISATION DOMAIN-CONTAINING PROTEIN"/>
    <property type="match status" value="1"/>
</dbReference>
<dbReference type="OrthoDB" id="3064516at2759"/>
<evidence type="ECO:0000259" key="7">
    <source>
        <dbReference type="Pfam" id="PF07687"/>
    </source>
</evidence>
<evidence type="ECO:0000313" key="9">
    <source>
        <dbReference type="Proteomes" id="UP000053029"/>
    </source>
</evidence>
<evidence type="ECO:0000313" key="8">
    <source>
        <dbReference type="EMBL" id="KIW83085.1"/>
    </source>
</evidence>
<dbReference type="VEuPathDB" id="FungiDB:Z517_02328"/>
<dbReference type="EMBL" id="KN846970">
    <property type="protein sequence ID" value="KIW83085.1"/>
    <property type="molecule type" value="Genomic_DNA"/>
</dbReference>
<keyword evidence="4" id="KW-0378">Hydrolase</keyword>
<protein>
    <recommendedName>
        <fullName evidence="7">Peptidase M20 dimerisation domain-containing protein</fullName>
    </recommendedName>
</protein>
<feature type="chain" id="PRO_5002243229" description="Peptidase M20 dimerisation domain-containing protein" evidence="6">
    <location>
        <begin position="17"/>
        <end position="463"/>
    </location>
</feature>
<dbReference type="InterPro" id="IPR011650">
    <property type="entry name" value="Peptidase_M20_dimer"/>
</dbReference>
<dbReference type="GO" id="GO:0046872">
    <property type="term" value="F:metal ion binding"/>
    <property type="evidence" value="ECO:0007669"/>
    <property type="project" value="UniProtKB-KW"/>
</dbReference>
<dbReference type="SUPFAM" id="SSF53187">
    <property type="entry name" value="Zn-dependent exopeptidases"/>
    <property type="match status" value="1"/>
</dbReference>
<dbReference type="Gene3D" id="3.30.70.360">
    <property type="match status" value="1"/>
</dbReference>